<dbReference type="EMBL" id="GEVM01026096">
    <property type="protein sequence ID" value="JAU79842.1"/>
    <property type="molecule type" value="Transcribed_RNA"/>
</dbReference>
<gene>
    <name evidence="1" type="ORF">GA_TR11422_c0_g1_i1_g.36669</name>
    <name evidence="2" type="ORF">LC_TR9244_c0_g1_i1_g.33104</name>
    <name evidence="3" type="ORF">LE_TR22751_c0_g1_i1_g.72166</name>
    <name evidence="4" type="ORF">MP_TR24121_c0_g1_i1_g.70182</name>
</gene>
<dbReference type="EMBL" id="GEVK01023094">
    <property type="protein sequence ID" value="JAU29738.1"/>
    <property type="molecule type" value="Transcribed_RNA"/>
</dbReference>
<dbReference type="EMBL" id="GEVI01014621">
    <property type="protein sequence ID" value="JAU17699.1"/>
    <property type="molecule type" value="Transcribed_RNA"/>
</dbReference>
<reference evidence="4" key="1">
    <citation type="submission" date="2016-07" db="EMBL/GenBank/DDBJ databases">
        <title>De novo transcriptome assembly of four accessions of the metal hyperaccumulator plant Noccaea caerulescens.</title>
        <authorList>
            <person name="Blande D."/>
            <person name="Halimaa P."/>
            <person name="Tervahauta A.I."/>
            <person name="Aarts M.G."/>
            <person name="Karenlampi S.O."/>
        </authorList>
    </citation>
    <scope>NUCLEOTIDE SEQUENCE</scope>
</reference>
<sequence>MASRSSAVTNVNNGSYGSQESIEYQMALVVKRVGEVKGLVRKSPLYWESIEFFAKDLVARAIFYALPDECKLHYLKRNISASNMEEKEPVYGRIYL</sequence>
<accession>A0A1J3IHJ8</accession>
<evidence type="ECO:0000313" key="1">
    <source>
        <dbReference type="EMBL" id="JAU17699.1"/>
    </source>
</evidence>
<protein>
    <submittedName>
        <fullName evidence="4">Uncharacterized protein</fullName>
    </submittedName>
</protein>
<proteinExistence type="predicted"/>
<dbReference type="AlphaFoldDB" id="A0A1J3IHJ8"/>
<evidence type="ECO:0000313" key="3">
    <source>
        <dbReference type="EMBL" id="JAU63011.1"/>
    </source>
</evidence>
<organism evidence="4">
    <name type="scientific">Noccaea caerulescens</name>
    <name type="common">Alpine penny-cress</name>
    <name type="synonym">Thlaspi caerulescens</name>
    <dbReference type="NCBI Taxonomy" id="107243"/>
    <lineage>
        <taxon>Eukaryota</taxon>
        <taxon>Viridiplantae</taxon>
        <taxon>Streptophyta</taxon>
        <taxon>Embryophyta</taxon>
        <taxon>Tracheophyta</taxon>
        <taxon>Spermatophyta</taxon>
        <taxon>Magnoliopsida</taxon>
        <taxon>eudicotyledons</taxon>
        <taxon>Gunneridae</taxon>
        <taxon>Pentapetalae</taxon>
        <taxon>rosids</taxon>
        <taxon>malvids</taxon>
        <taxon>Brassicales</taxon>
        <taxon>Brassicaceae</taxon>
        <taxon>Coluteocarpeae</taxon>
        <taxon>Noccaea</taxon>
    </lineage>
</organism>
<evidence type="ECO:0000313" key="4">
    <source>
        <dbReference type="EMBL" id="JAU79842.1"/>
    </source>
</evidence>
<evidence type="ECO:0000313" key="2">
    <source>
        <dbReference type="EMBL" id="JAU29738.1"/>
    </source>
</evidence>
<dbReference type="EMBL" id="GEVL01014330">
    <property type="protein sequence ID" value="JAU63011.1"/>
    <property type="molecule type" value="Transcribed_RNA"/>
</dbReference>
<name>A0A1J3IHJ8_NOCCA</name>